<sequence>MKHLSIPSLIFAAIFALSAQNYAGSTLVQAFSVGLGFPRAASCRARATRNEMAFGVGITATTRATTTGTSTTLNGGTKIVSLDFATDLLDEAEDVFESLEVRQSLLWTLALVWTKRTWRFAASMNSKVKVVDMTAICPSGWICGRRC</sequence>
<keyword evidence="1" id="KW-0732">Signal</keyword>
<gene>
    <name evidence="2" type="ORF">CAUS1442_LOCUS15303</name>
</gene>
<dbReference type="AlphaFoldDB" id="A0A7S0F6Y2"/>
<name>A0A7S0F6Y2_9STRA</name>
<reference evidence="2" key="1">
    <citation type="submission" date="2021-01" db="EMBL/GenBank/DDBJ databases">
        <authorList>
            <person name="Corre E."/>
            <person name="Pelletier E."/>
            <person name="Niang G."/>
            <person name="Scheremetjew M."/>
            <person name="Finn R."/>
            <person name="Kale V."/>
            <person name="Holt S."/>
            <person name="Cochrane G."/>
            <person name="Meng A."/>
            <person name="Brown T."/>
            <person name="Cohen L."/>
        </authorList>
    </citation>
    <scope>NUCLEOTIDE SEQUENCE</scope>
    <source>
        <strain evidence="2">CCMP3328</strain>
    </source>
</reference>
<organism evidence="2">
    <name type="scientific">Craspedostauros australis</name>
    <dbReference type="NCBI Taxonomy" id="1486917"/>
    <lineage>
        <taxon>Eukaryota</taxon>
        <taxon>Sar</taxon>
        <taxon>Stramenopiles</taxon>
        <taxon>Ochrophyta</taxon>
        <taxon>Bacillariophyta</taxon>
        <taxon>Bacillariophyceae</taxon>
        <taxon>Bacillariophycidae</taxon>
        <taxon>Naviculales</taxon>
        <taxon>Naviculaceae</taxon>
        <taxon>Craspedostauros</taxon>
    </lineage>
</organism>
<evidence type="ECO:0000313" key="2">
    <source>
        <dbReference type="EMBL" id="CAD8343168.1"/>
    </source>
</evidence>
<proteinExistence type="predicted"/>
<feature type="signal peptide" evidence="1">
    <location>
        <begin position="1"/>
        <end position="19"/>
    </location>
</feature>
<accession>A0A7S0F6Y2</accession>
<feature type="chain" id="PRO_5030957099" evidence="1">
    <location>
        <begin position="20"/>
        <end position="147"/>
    </location>
</feature>
<evidence type="ECO:0000256" key="1">
    <source>
        <dbReference type="SAM" id="SignalP"/>
    </source>
</evidence>
<dbReference type="EMBL" id="HBEF01024694">
    <property type="protein sequence ID" value="CAD8343168.1"/>
    <property type="molecule type" value="Transcribed_RNA"/>
</dbReference>
<protein>
    <submittedName>
        <fullName evidence="2">Uncharacterized protein</fullName>
    </submittedName>
</protein>